<dbReference type="OrthoDB" id="151193at2"/>
<evidence type="ECO:0000313" key="2">
    <source>
        <dbReference type="Proteomes" id="UP000271031"/>
    </source>
</evidence>
<dbReference type="EMBL" id="RHHQ01000003">
    <property type="protein sequence ID" value="RNB92451.1"/>
    <property type="molecule type" value="Genomic_DNA"/>
</dbReference>
<reference evidence="1 2" key="1">
    <citation type="submission" date="2018-10" db="EMBL/GenBank/DDBJ databases">
        <title>Phylogenomics of Brevibacillus.</title>
        <authorList>
            <person name="Dunlap C."/>
        </authorList>
    </citation>
    <scope>NUCLEOTIDE SEQUENCE [LARGE SCALE GENOMIC DNA]</scope>
    <source>
        <strain evidence="1 2">JCM 15716</strain>
    </source>
</reference>
<dbReference type="Gene3D" id="3.20.20.80">
    <property type="entry name" value="Glycosidases"/>
    <property type="match status" value="1"/>
</dbReference>
<comment type="caution">
    <text evidence="1">The sequence shown here is derived from an EMBL/GenBank/DDBJ whole genome shotgun (WGS) entry which is preliminary data.</text>
</comment>
<sequence>MADSQTLNRKGINYDVGTFTRGQGASSRDEFNPTIVRREMEIIKNELHCTAVRISGQAIDRLVLAAEYAAAQGLEVWFSPSFVDADERDTLRYLADCAKAAEVLRMRSPHIVFVVGCELTFFMKGLVDGETAFDRIQTFMKPWRLLISTIRRGSFHKRLNVFLGKAAAQVREHFHGQLTYASGTWEHVQWQLFDLVAVDYYRDAFSQKTYREKLRGYFTHGKPVVVTEFGCCTYKGAEEKGGYGWAIVDRSQPPHKIKGDYVRDEDVQVRCMEELLDIFAGEKVDGAFWFTFVMATYPHHEDPRYDLDMASYSVVKSYVGKNGDAYPDMPWEPKKSFRALANHYAKP</sequence>
<dbReference type="AlphaFoldDB" id="A0A3M8DYZ4"/>
<accession>A0A3M8DYZ4</accession>
<dbReference type="InterPro" id="IPR017853">
    <property type="entry name" value="GH"/>
</dbReference>
<proteinExistence type="predicted"/>
<keyword evidence="2" id="KW-1185">Reference proteome</keyword>
<protein>
    <submittedName>
        <fullName evidence="1">Abortive infection protein</fullName>
    </submittedName>
</protein>
<dbReference type="RefSeq" id="WP_122916156.1">
    <property type="nucleotide sequence ID" value="NZ_RHHQ01000003.1"/>
</dbReference>
<dbReference type="SUPFAM" id="SSF51445">
    <property type="entry name" value="(Trans)glycosidases"/>
    <property type="match status" value="1"/>
</dbReference>
<name>A0A3M8DYZ4_9BACL</name>
<evidence type="ECO:0000313" key="1">
    <source>
        <dbReference type="EMBL" id="RNB92451.1"/>
    </source>
</evidence>
<organism evidence="1 2">
    <name type="scientific">Brevibacillus fluminis</name>
    <dbReference type="NCBI Taxonomy" id="511487"/>
    <lineage>
        <taxon>Bacteria</taxon>
        <taxon>Bacillati</taxon>
        <taxon>Bacillota</taxon>
        <taxon>Bacilli</taxon>
        <taxon>Bacillales</taxon>
        <taxon>Paenibacillaceae</taxon>
        <taxon>Brevibacillus</taxon>
    </lineage>
</organism>
<dbReference type="Proteomes" id="UP000271031">
    <property type="component" value="Unassembled WGS sequence"/>
</dbReference>
<gene>
    <name evidence="1" type="ORF">EDM56_01760</name>
</gene>